<accession>A0A1H1S270</accession>
<dbReference type="InterPro" id="IPR048000">
    <property type="entry name" value="TnsA-like"/>
</dbReference>
<protein>
    <recommendedName>
        <fullName evidence="3">TnsA-like heteromeric transposase endonuclease subunit</fullName>
    </recommendedName>
</protein>
<gene>
    <name evidence="1" type="ORF">SAMN04489751_1972</name>
</gene>
<name>A0A1H1S270_BRESA</name>
<evidence type="ECO:0008006" key="3">
    <source>
        <dbReference type="Google" id="ProtNLM"/>
    </source>
</evidence>
<evidence type="ECO:0000313" key="2">
    <source>
        <dbReference type="Proteomes" id="UP000199700"/>
    </source>
</evidence>
<evidence type="ECO:0000313" key="1">
    <source>
        <dbReference type="EMBL" id="SDS42082.1"/>
    </source>
</evidence>
<reference evidence="1" key="1">
    <citation type="submission" date="2016-10" db="EMBL/GenBank/DDBJ databases">
        <authorList>
            <person name="Varghese N."/>
            <person name="Submissions S."/>
        </authorList>
    </citation>
    <scope>NUCLEOTIDE SEQUENCE [LARGE SCALE GENOMIC DNA]</scope>
    <source>
        <strain evidence="1">DSM 22082</strain>
    </source>
</reference>
<proteinExistence type="predicted"/>
<dbReference type="EMBL" id="LT629739">
    <property type="protein sequence ID" value="SDS42082.1"/>
    <property type="molecule type" value="Genomic_DNA"/>
</dbReference>
<sequence>MCSTREKGHSSPAACARSSMASGVFSAFTRSIILMTTDSQWTFKVGGALCNWLWANGGPDITRLESVRSPTSTEYSRHVPVHAYSATMKRVLPLESGLEFELVLWLDRRSDVECLVPQPCRITSSEGVRHVPDLLERDLDGKVTVWDARPVTRQDAEFLSRAALSERACNVVGWSYRVFDGLTHSESQNLRWVSGYRRAPEWIEGARTALAQLLIDGAAIGDVLDSDDQDGHMTAAMWHLIWAGHVSIDFNCPWSKNTQFRWNGAPK</sequence>
<dbReference type="NCBIfam" id="NF033179">
    <property type="entry name" value="TnsA_like_Actin"/>
    <property type="match status" value="1"/>
</dbReference>
<organism evidence="1 2">
    <name type="scientific">Brevibacterium sandarakinum</name>
    <dbReference type="NCBI Taxonomy" id="629680"/>
    <lineage>
        <taxon>Bacteria</taxon>
        <taxon>Bacillati</taxon>
        <taxon>Actinomycetota</taxon>
        <taxon>Actinomycetes</taxon>
        <taxon>Micrococcales</taxon>
        <taxon>Brevibacteriaceae</taxon>
        <taxon>Brevibacterium</taxon>
    </lineage>
</organism>
<dbReference type="STRING" id="629680.SAMN04489751_1972"/>
<keyword evidence="2" id="KW-1185">Reference proteome</keyword>
<dbReference type="Proteomes" id="UP000199700">
    <property type="component" value="Chromosome"/>
</dbReference>
<dbReference type="AlphaFoldDB" id="A0A1H1S270"/>